<evidence type="ECO:0000313" key="3">
    <source>
        <dbReference type="EMBL" id="SHK11974.1"/>
    </source>
</evidence>
<keyword evidence="2" id="KW-0472">Membrane</keyword>
<proteinExistence type="predicted"/>
<dbReference type="AlphaFoldDB" id="A0A1M6PVI1"/>
<reference evidence="4" key="1">
    <citation type="submission" date="2016-11" db="EMBL/GenBank/DDBJ databases">
        <authorList>
            <person name="Varghese N."/>
            <person name="Submissions S."/>
        </authorList>
    </citation>
    <scope>NUCLEOTIDE SEQUENCE [LARGE SCALE GENOMIC DNA]</scope>
    <source>
        <strain evidence="4">DSM 18016</strain>
    </source>
</reference>
<evidence type="ECO:0000256" key="1">
    <source>
        <dbReference type="SAM" id="Coils"/>
    </source>
</evidence>
<keyword evidence="4" id="KW-1185">Reference proteome</keyword>
<name>A0A1M6PVI1_9FLAO</name>
<evidence type="ECO:0000313" key="4">
    <source>
        <dbReference type="Proteomes" id="UP000184498"/>
    </source>
</evidence>
<dbReference type="RefSeq" id="WP_072996983.1">
    <property type="nucleotide sequence ID" value="NZ_FRAM01000001.1"/>
</dbReference>
<accession>A0A1M6PVI1</accession>
<gene>
    <name evidence="3" type="ORF">SAMN05444371_1349</name>
</gene>
<keyword evidence="2" id="KW-0812">Transmembrane</keyword>
<dbReference type="Proteomes" id="UP000184498">
    <property type="component" value="Unassembled WGS sequence"/>
</dbReference>
<evidence type="ECO:0000256" key="2">
    <source>
        <dbReference type="SAM" id="Phobius"/>
    </source>
</evidence>
<keyword evidence="2" id="KW-1133">Transmembrane helix</keyword>
<organism evidence="3 4">
    <name type="scientific">Epilithonimonas mollis</name>
    <dbReference type="NCBI Taxonomy" id="216903"/>
    <lineage>
        <taxon>Bacteria</taxon>
        <taxon>Pseudomonadati</taxon>
        <taxon>Bacteroidota</taxon>
        <taxon>Flavobacteriia</taxon>
        <taxon>Flavobacteriales</taxon>
        <taxon>Weeksellaceae</taxon>
        <taxon>Chryseobacterium group</taxon>
        <taxon>Epilithonimonas</taxon>
    </lineage>
</organism>
<keyword evidence="1" id="KW-0175">Coiled coil</keyword>
<feature type="coiled-coil region" evidence="1">
    <location>
        <begin position="32"/>
        <end position="59"/>
    </location>
</feature>
<sequence length="173" mass="19941">MFEINWKLLFELITAIGSLATFGTFLFLFFKDKQKQDQINKLTNIFEELQTQNKLNEKKFKVSIRPNLYLHGSTLNGTDGNLTIKIHNKGETTKILNCLLKSEDILSLNQTFPVELDKSKNIELPFKTRGIKNINECDFELNIFYEDKAQNKYLLIIVGKGIGMEITKDSESL</sequence>
<feature type="transmembrane region" description="Helical" evidence="2">
    <location>
        <begin position="12"/>
        <end position="30"/>
    </location>
</feature>
<dbReference type="EMBL" id="FRAM01000001">
    <property type="protein sequence ID" value="SHK11974.1"/>
    <property type="molecule type" value="Genomic_DNA"/>
</dbReference>
<protein>
    <submittedName>
        <fullName evidence="3">Uncharacterized protein</fullName>
    </submittedName>
</protein>